<name>A0ABV4BD03_9GAMM</name>
<comment type="caution">
    <text evidence="2">The sequence shown here is derived from an EMBL/GenBank/DDBJ whole genome shotgun (WGS) entry which is preliminary data.</text>
</comment>
<protein>
    <submittedName>
        <fullName evidence="2">SprT family zinc-dependent metalloprotease</fullName>
        <ecNumber evidence="2">3.4.-.-</ecNumber>
    </submittedName>
</protein>
<dbReference type="EMBL" id="JBDKXB010000004">
    <property type="protein sequence ID" value="MEY6431694.1"/>
    <property type="molecule type" value="Genomic_DNA"/>
</dbReference>
<gene>
    <name evidence="2" type="ORF">ABC977_04645</name>
</gene>
<dbReference type="Proteomes" id="UP001564408">
    <property type="component" value="Unassembled WGS sequence"/>
</dbReference>
<evidence type="ECO:0000313" key="3">
    <source>
        <dbReference type="Proteomes" id="UP001564408"/>
    </source>
</evidence>
<sequence length="253" mass="29485">MSQTAYLDLPDGRRLDYEIRPSPRAKNLRLKISARDGLVVIAPNGAQPERVMELVKSRTDWISERLSQFDNVRHLIHEAKPVRPQAFDLPALAETWRVEYKKTRARTVGARTERPGRILVQGAVEETEACQAALRRWLARHAREAFEPWIADIAQQTRLRYTGLSVKSQRTRWGSCTSKGQVSLNCKLLFLPRDQVRYVIIHELCHTLERNHSIRFWNHLRQFEPQTDALHGKMRDAWKLIPPWARRGAMQEI</sequence>
<keyword evidence="3" id="KW-1185">Reference proteome</keyword>
<dbReference type="CDD" id="cd07344">
    <property type="entry name" value="M48_yhfN_like"/>
    <property type="match status" value="1"/>
</dbReference>
<keyword evidence="2" id="KW-0378">Hydrolase</keyword>
<dbReference type="InterPro" id="IPR002725">
    <property type="entry name" value="YgjP-like_metallopeptidase"/>
</dbReference>
<accession>A0ABV4BD03</accession>
<reference evidence="2 3" key="1">
    <citation type="submission" date="2024-05" db="EMBL/GenBank/DDBJ databases">
        <title>Genome Sequence and Characterization of the New Strain Purple Sulfur Bacterium of Genus Thioalkalicoccus.</title>
        <authorList>
            <person name="Bryantseva I.A."/>
            <person name="Kyndt J.A."/>
            <person name="Imhoff J.F."/>
        </authorList>
    </citation>
    <scope>NUCLEOTIDE SEQUENCE [LARGE SCALE GENOMIC DNA]</scope>
    <source>
        <strain evidence="2 3">Um2</strain>
    </source>
</reference>
<dbReference type="PANTHER" id="PTHR30399">
    <property type="entry name" value="UNCHARACTERIZED PROTEIN YGJP"/>
    <property type="match status" value="1"/>
</dbReference>
<proteinExistence type="predicted"/>
<dbReference type="Pfam" id="PF01863">
    <property type="entry name" value="YgjP-like"/>
    <property type="match status" value="1"/>
</dbReference>
<dbReference type="InterPro" id="IPR053136">
    <property type="entry name" value="UTP_pyrophosphatase-like"/>
</dbReference>
<keyword evidence="2" id="KW-0645">Protease</keyword>
<keyword evidence="2" id="KW-0482">Metalloprotease</keyword>
<dbReference type="PANTHER" id="PTHR30399:SF1">
    <property type="entry name" value="UTP PYROPHOSPHATASE"/>
    <property type="match status" value="1"/>
</dbReference>
<organism evidence="2 3">
    <name type="scientific">Thioalkalicoccus limnaeus</name>
    <dbReference type="NCBI Taxonomy" id="120681"/>
    <lineage>
        <taxon>Bacteria</taxon>
        <taxon>Pseudomonadati</taxon>
        <taxon>Pseudomonadota</taxon>
        <taxon>Gammaproteobacteria</taxon>
        <taxon>Chromatiales</taxon>
        <taxon>Chromatiaceae</taxon>
        <taxon>Thioalkalicoccus</taxon>
    </lineage>
</organism>
<feature type="domain" description="YgjP-like metallopeptidase" evidence="1">
    <location>
        <begin position="26"/>
        <end position="235"/>
    </location>
</feature>
<dbReference type="GO" id="GO:0008237">
    <property type="term" value="F:metallopeptidase activity"/>
    <property type="evidence" value="ECO:0007669"/>
    <property type="project" value="UniProtKB-KW"/>
</dbReference>
<dbReference type="EC" id="3.4.-.-" evidence="2"/>
<evidence type="ECO:0000259" key="1">
    <source>
        <dbReference type="Pfam" id="PF01863"/>
    </source>
</evidence>
<dbReference type="Gene3D" id="3.30.2010.10">
    <property type="entry name" value="Metalloproteases ('zincins'), catalytic domain"/>
    <property type="match status" value="1"/>
</dbReference>
<dbReference type="RefSeq" id="WP_369666077.1">
    <property type="nucleotide sequence ID" value="NZ_JBDKXB010000004.1"/>
</dbReference>
<evidence type="ECO:0000313" key="2">
    <source>
        <dbReference type="EMBL" id="MEY6431694.1"/>
    </source>
</evidence>